<comment type="subcellular location">
    <subcellularLocation>
        <location evidence="1">Membrane</location>
        <topology evidence="1">Multi-pass membrane protein</topology>
    </subcellularLocation>
</comment>
<evidence type="ECO:0000256" key="5">
    <source>
        <dbReference type="ARBA" id="ARBA00023136"/>
    </source>
</evidence>
<feature type="transmembrane region" description="Helical" evidence="7">
    <location>
        <begin position="280"/>
        <end position="300"/>
    </location>
</feature>
<dbReference type="Proteomes" id="UP000245207">
    <property type="component" value="Unassembled WGS sequence"/>
</dbReference>
<keyword evidence="3 7" id="KW-0812">Transmembrane</keyword>
<keyword evidence="5 7" id="KW-0472">Membrane</keyword>
<keyword evidence="4 7" id="KW-1133">Transmembrane helix</keyword>
<evidence type="ECO:0000256" key="4">
    <source>
        <dbReference type="ARBA" id="ARBA00022989"/>
    </source>
</evidence>
<comment type="similarity">
    <text evidence="2">Belongs to the autoinducer-2 exporter (AI-2E) (TC 2.A.86) family.</text>
</comment>
<accession>A0A2U1KR60</accession>
<feature type="transmembrane region" description="Helical" evidence="7">
    <location>
        <begin position="532"/>
        <end position="555"/>
    </location>
</feature>
<sequence>MKQKNQDMKLVPYNDPNQTLNSPPWQDMFKTASTPRPQPPPPPSQPPPPPPVAATKDSHDMLKTDSTDKPTSPLPPPSQPPAAPPEAAATKDSQVRLALYIATAHAGYVLTFFIFYGVYRLLEQYLRPILWAVLCSIPLRGIQQTLVSFWSEPLKMGLTETVLAIPVSVFRVFVGALVQFRDILLKVFWRKSGKLRALKRKRSGFSILLRWLVAFWVFVMLYENLGGFGVVSVLALGFMFTSSNVDNTMSYVSSFRSHSFKRSPYSAFFTKRILSRLETIVAIGLIVGMIVGSLAMVVFLSYKVGVEGKDAVFSIKSHVEESNYAEKIGLKQWMDQNDVSGMVDRYTNQFYETVYEQIDSLAVQYNMTEIVEEIKNIVSPRFSNSSARATALAVRNPFADKILSLKKRVIDREWGEIYPEINVLFKEVVISRADITQKAKAIAFQGKDVIQRVLANGKLVIGGSSKLVFVIVELIVSGAAGVLNFVSQMTVFIWVLYSLITSDSGGVTEQVMCMIPISKPARTRCVEVLNKAISGVLLATVEIAFFQGCLTWLLFKLFDIQFLYTSTVIAVISPFFPIIPYFVSTFMVWLELMLEGQYILACCLALIHIVLIEYGASEIQEDIPGHSAYLTGLSIIGGVALFPSAVEGAIMGPLITTVVIALKDLYVEFVLDEADTAEKDSNDISS</sequence>
<feature type="compositionally biased region" description="Polar residues" evidence="6">
    <location>
        <begin position="15"/>
        <end position="24"/>
    </location>
</feature>
<feature type="transmembrane region" description="Helical" evidence="7">
    <location>
        <begin position="628"/>
        <end position="646"/>
    </location>
</feature>
<dbReference type="OrthoDB" id="5970161at2759"/>
<feature type="transmembrane region" description="Helical" evidence="7">
    <location>
        <begin position="562"/>
        <end position="590"/>
    </location>
</feature>
<evidence type="ECO:0000256" key="3">
    <source>
        <dbReference type="ARBA" id="ARBA00022692"/>
    </source>
</evidence>
<proteinExistence type="inferred from homology"/>
<feature type="compositionally biased region" description="Pro residues" evidence="6">
    <location>
        <begin position="72"/>
        <end position="84"/>
    </location>
</feature>
<dbReference type="STRING" id="35608.A0A2U1KR60"/>
<protein>
    <recommendedName>
        <fullName evidence="10">Transmembrane protein TqsA-like protein</fullName>
    </recommendedName>
</protein>
<reference evidence="8 9" key="1">
    <citation type="journal article" date="2018" name="Mol. Plant">
        <title>The genome of Artemisia annua provides insight into the evolution of Asteraceae family and artemisinin biosynthesis.</title>
        <authorList>
            <person name="Shen Q."/>
            <person name="Zhang L."/>
            <person name="Liao Z."/>
            <person name="Wang S."/>
            <person name="Yan T."/>
            <person name="Shi P."/>
            <person name="Liu M."/>
            <person name="Fu X."/>
            <person name="Pan Q."/>
            <person name="Wang Y."/>
            <person name="Lv Z."/>
            <person name="Lu X."/>
            <person name="Zhang F."/>
            <person name="Jiang W."/>
            <person name="Ma Y."/>
            <person name="Chen M."/>
            <person name="Hao X."/>
            <person name="Li L."/>
            <person name="Tang Y."/>
            <person name="Lv G."/>
            <person name="Zhou Y."/>
            <person name="Sun X."/>
            <person name="Brodelius P.E."/>
            <person name="Rose J.K.C."/>
            <person name="Tang K."/>
        </authorList>
    </citation>
    <scope>NUCLEOTIDE SEQUENCE [LARGE SCALE GENOMIC DNA]</scope>
    <source>
        <strain evidence="9">cv. Huhao1</strain>
        <tissue evidence="8">Leaf</tissue>
    </source>
</reference>
<dbReference type="GO" id="GO:0016020">
    <property type="term" value="C:membrane"/>
    <property type="evidence" value="ECO:0007669"/>
    <property type="project" value="UniProtKB-SubCell"/>
</dbReference>
<evidence type="ECO:0000313" key="9">
    <source>
        <dbReference type="Proteomes" id="UP000245207"/>
    </source>
</evidence>
<feature type="compositionally biased region" description="Basic and acidic residues" evidence="6">
    <location>
        <begin position="56"/>
        <end position="68"/>
    </location>
</feature>
<dbReference type="PANTHER" id="PTHR21716:SF72">
    <property type="entry name" value="TRANSMEMBRANE PROTEIN C9ORF5 PROTEIN"/>
    <property type="match status" value="1"/>
</dbReference>
<evidence type="ECO:0000256" key="2">
    <source>
        <dbReference type="ARBA" id="ARBA00009773"/>
    </source>
</evidence>
<feature type="transmembrane region" description="Helical" evidence="7">
    <location>
        <begin position="596"/>
        <end position="616"/>
    </location>
</feature>
<name>A0A2U1KR60_ARTAN</name>
<feature type="compositionally biased region" description="Pro residues" evidence="6">
    <location>
        <begin position="36"/>
        <end position="52"/>
    </location>
</feature>
<feature type="transmembrane region" description="Helical" evidence="7">
    <location>
        <begin position="209"/>
        <end position="240"/>
    </location>
</feature>
<feature type="transmembrane region" description="Helical" evidence="7">
    <location>
        <begin position="97"/>
        <end position="119"/>
    </location>
</feature>
<evidence type="ECO:0000256" key="1">
    <source>
        <dbReference type="ARBA" id="ARBA00004141"/>
    </source>
</evidence>
<comment type="caution">
    <text evidence="8">The sequence shown here is derived from an EMBL/GenBank/DDBJ whole genome shotgun (WGS) entry which is preliminary data.</text>
</comment>
<evidence type="ECO:0000313" key="8">
    <source>
        <dbReference type="EMBL" id="PWA39183.1"/>
    </source>
</evidence>
<dbReference type="AlphaFoldDB" id="A0A2U1KR60"/>
<dbReference type="EMBL" id="PKPP01014869">
    <property type="protein sequence ID" value="PWA39183.1"/>
    <property type="molecule type" value="Genomic_DNA"/>
</dbReference>
<evidence type="ECO:0000256" key="6">
    <source>
        <dbReference type="SAM" id="MobiDB-lite"/>
    </source>
</evidence>
<evidence type="ECO:0000256" key="7">
    <source>
        <dbReference type="SAM" id="Phobius"/>
    </source>
</evidence>
<feature type="transmembrane region" description="Helical" evidence="7">
    <location>
        <begin position="163"/>
        <end position="188"/>
    </location>
</feature>
<feature type="region of interest" description="Disordered" evidence="6">
    <location>
        <begin position="1"/>
        <end position="88"/>
    </location>
</feature>
<gene>
    <name evidence="8" type="ORF">CTI12_AA574340</name>
</gene>
<dbReference type="InterPro" id="IPR002549">
    <property type="entry name" value="AI-2E-like"/>
</dbReference>
<keyword evidence="9" id="KW-1185">Reference proteome</keyword>
<evidence type="ECO:0008006" key="10">
    <source>
        <dbReference type="Google" id="ProtNLM"/>
    </source>
</evidence>
<dbReference type="PANTHER" id="PTHR21716">
    <property type="entry name" value="TRANSMEMBRANE PROTEIN"/>
    <property type="match status" value="1"/>
</dbReference>
<feature type="transmembrane region" description="Helical" evidence="7">
    <location>
        <begin position="467"/>
        <end position="497"/>
    </location>
</feature>
<organism evidence="8 9">
    <name type="scientific">Artemisia annua</name>
    <name type="common">Sweet wormwood</name>
    <dbReference type="NCBI Taxonomy" id="35608"/>
    <lineage>
        <taxon>Eukaryota</taxon>
        <taxon>Viridiplantae</taxon>
        <taxon>Streptophyta</taxon>
        <taxon>Embryophyta</taxon>
        <taxon>Tracheophyta</taxon>
        <taxon>Spermatophyta</taxon>
        <taxon>Magnoliopsida</taxon>
        <taxon>eudicotyledons</taxon>
        <taxon>Gunneridae</taxon>
        <taxon>Pentapetalae</taxon>
        <taxon>asterids</taxon>
        <taxon>campanulids</taxon>
        <taxon>Asterales</taxon>
        <taxon>Asteraceae</taxon>
        <taxon>Asteroideae</taxon>
        <taxon>Anthemideae</taxon>
        <taxon>Artemisiinae</taxon>
        <taxon>Artemisia</taxon>
    </lineage>
</organism>